<accession>A0AA88L7N8</accession>
<feature type="region of interest" description="Disordered" evidence="1">
    <location>
        <begin position="49"/>
        <end position="83"/>
    </location>
</feature>
<gene>
    <name evidence="2" type="ORF">QYM36_010584</name>
</gene>
<proteinExistence type="predicted"/>
<dbReference type="AlphaFoldDB" id="A0AA88L7N8"/>
<name>A0AA88L7N8_ARTSF</name>
<dbReference type="EMBL" id="JAVRJZ010000012">
    <property type="protein sequence ID" value="KAK2716054.1"/>
    <property type="molecule type" value="Genomic_DNA"/>
</dbReference>
<evidence type="ECO:0000313" key="2">
    <source>
        <dbReference type="EMBL" id="KAK2716054.1"/>
    </source>
</evidence>
<sequence length="83" mass="8306">MTGLTNQPEQVVNLVSLSIWVETSSLLCGGMAIGPGVLRARGDVNACSGDDGSKSAHGKGVVPNGELFPAPNNGPSKMGLGEG</sequence>
<dbReference type="Proteomes" id="UP001187531">
    <property type="component" value="Unassembled WGS sequence"/>
</dbReference>
<evidence type="ECO:0000256" key="1">
    <source>
        <dbReference type="SAM" id="MobiDB-lite"/>
    </source>
</evidence>
<comment type="caution">
    <text evidence="2">The sequence shown here is derived from an EMBL/GenBank/DDBJ whole genome shotgun (WGS) entry which is preliminary data.</text>
</comment>
<keyword evidence="3" id="KW-1185">Reference proteome</keyword>
<evidence type="ECO:0000313" key="3">
    <source>
        <dbReference type="Proteomes" id="UP001187531"/>
    </source>
</evidence>
<reference evidence="2" key="1">
    <citation type="submission" date="2023-07" db="EMBL/GenBank/DDBJ databases">
        <title>Chromosome-level genome assembly of Artemia franciscana.</title>
        <authorList>
            <person name="Jo E."/>
        </authorList>
    </citation>
    <scope>NUCLEOTIDE SEQUENCE</scope>
    <source>
        <tissue evidence="2">Whole body</tissue>
    </source>
</reference>
<protein>
    <submittedName>
        <fullName evidence="2">Uncharacterized protein</fullName>
    </submittedName>
</protein>
<organism evidence="2 3">
    <name type="scientific">Artemia franciscana</name>
    <name type="common">Brine shrimp</name>
    <name type="synonym">Artemia sanfranciscana</name>
    <dbReference type="NCBI Taxonomy" id="6661"/>
    <lineage>
        <taxon>Eukaryota</taxon>
        <taxon>Metazoa</taxon>
        <taxon>Ecdysozoa</taxon>
        <taxon>Arthropoda</taxon>
        <taxon>Crustacea</taxon>
        <taxon>Branchiopoda</taxon>
        <taxon>Anostraca</taxon>
        <taxon>Artemiidae</taxon>
        <taxon>Artemia</taxon>
    </lineage>
</organism>